<evidence type="ECO:0000313" key="3">
    <source>
        <dbReference type="Proteomes" id="UP000641646"/>
    </source>
</evidence>
<keyword evidence="1" id="KW-0472">Membrane</keyword>
<feature type="transmembrane region" description="Helical" evidence="1">
    <location>
        <begin position="58"/>
        <end position="75"/>
    </location>
</feature>
<feature type="transmembrane region" description="Helical" evidence="1">
    <location>
        <begin position="168"/>
        <end position="189"/>
    </location>
</feature>
<reference evidence="2" key="1">
    <citation type="journal article" date="2015" name="ISME J.">
        <title>Draft Genome Sequence of Streptomyces incarnatus NRRL8089, which Produces the Nucleoside Antibiotic Sinefungin.</title>
        <authorList>
            <person name="Oshima K."/>
            <person name="Hattori M."/>
            <person name="Shimizu H."/>
            <person name="Fukuda K."/>
            <person name="Nemoto M."/>
            <person name="Inagaki K."/>
            <person name="Tamura T."/>
        </authorList>
    </citation>
    <scope>NUCLEOTIDE SEQUENCE</scope>
    <source>
        <strain evidence="2">FACHB-1375</strain>
    </source>
</reference>
<keyword evidence="1" id="KW-1133">Transmembrane helix</keyword>
<keyword evidence="3" id="KW-1185">Reference proteome</keyword>
<proteinExistence type="predicted"/>
<evidence type="ECO:0000256" key="1">
    <source>
        <dbReference type="SAM" id="Phobius"/>
    </source>
</evidence>
<gene>
    <name evidence="2" type="ORF">H6G03_07005</name>
</gene>
<reference evidence="2" key="2">
    <citation type="submission" date="2020-08" db="EMBL/GenBank/DDBJ databases">
        <authorList>
            <person name="Chen M."/>
            <person name="Teng W."/>
            <person name="Zhao L."/>
            <person name="Hu C."/>
            <person name="Zhou Y."/>
            <person name="Han B."/>
            <person name="Song L."/>
            <person name="Shu W."/>
        </authorList>
    </citation>
    <scope>NUCLEOTIDE SEQUENCE</scope>
    <source>
        <strain evidence="2">FACHB-1375</strain>
    </source>
</reference>
<dbReference type="Proteomes" id="UP000641646">
    <property type="component" value="Unassembled WGS sequence"/>
</dbReference>
<accession>A0A926VDF9</accession>
<feature type="transmembrane region" description="Helical" evidence="1">
    <location>
        <begin position="28"/>
        <end position="46"/>
    </location>
</feature>
<organism evidence="2 3">
    <name type="scientific">Aerosakkonema funiforme FACHB-1375</name>
    <dbReference type="NCBI Taxonomy" id="2949571"/>
    <lineage>
        <taxon>Bacteria</taxon>
        <taxon>Bacillati</taxon>
        <taxon>Cyanobacteriota</taxon>
        <taxon>Cyanophyceae</taxon>
        <taxon>Oscillatoriophycideae</taxon>
        <taxon>Aerosakkonematales</taxon>
        <taxon>Aerosakkonemataceae</taxon>
        <taxon>Aerosakkonema</taxon>
    </lineage>
</organism>
<sequence>MQSQTDSYSSSANDTPAHQQSIFRISPLIRLTLLCLYVSLTVPLPFLAQVTAAPVPPMLLWLGIGLGAIALYGALSERVILDEQAIGVTYPRWVPSFFRKGWSLPWSEVQDLKCRTTGQGGLVYYFVSKSGKGYLLPMRVVGFARMVKQVEAKTGIDTTDIRPLAQPWMYLILLAVTLILLLIDAWTILTAVNQY</sequence>
<keyword evidence="1" id="KW-0812">Transmembrane</keyword>
<evidence type="ECO:0000313" key="2">
    <source>
        <dbReference type="EMBL" id="MBD2180852.1"/>
    </source>
</evidence>
<protein>
    <submittedName>
        <fullName evidence="2">Uncharacterized protein</fullName>
    </submittedName>
</protein>
<name>A0A926VDF9_9CYAN</name>
<comment type="caution">
    <text evidence="2">The sequence shown here is derived from an EMBL/GenBank/DDBJ whole genome shotgun (WGS) entry which is preliminary data.</text>
</comment>
<dbReference type="AlphaFoldDB" id="A0A926VDF9"/>
<dbReference type="EMBL" id="JACJPW010000013">
    <property type="protein sequence ID" value="MBD2180852.1"/>
    <property type="molecule type" value="Genomic_DNA"/>
</dbReference>